<evidence type="ECO:0000256" key="3">
    <source>
        <dbReference type="ARBA" id="ARBA00023163"/>
    </source>
</evidence>
<feature type="DNA-binding region" description="H-T-H motif" evidence="4">
    <location>
        <begin position="31"/>
        <end position="50"/>
    </location>
</feature>
<dbReference type="OrthoDB" id="3192968at2"/>
<dbReference type="GO" id="GO:0000976">
    <property type="term" value="F:transcription cis-regulatory region binding"/>
    <property type="evidence" value="ECO:0007669"/>
    <property type="project" value="TreeGrafter"/>
</dbReference>
<reference evidence="6 7" key="1">
    <citation type="submission" date="2016-10" db="EMBL/GenBank/DDBJ databases">
        <authorList>
            <person name="de Groot N.N."/>
        </authorList>
    </citation>
    <scope>NUCLEOTIDE SEQUENCE [LARGE SCALE GENOMIC DNA]</scope>
    <source>
        <strain evidence="6 7">CGMCC 4.3491</strain>
    </source>
</reference>
<dbReference type="Pfam" id="PF00440">
    <property type="entry name" value="TetR_N"/>
    <property type="match status" value="1"/>
</dbReference>
<dbReference type="Gene3D" id="1.10.357.10">
    <property type="entry name" value="Tetracycline Repressor, domain 2"/>
    <property type="match status" value="1"/>
</dbReference>
<dbReference type="PANTHER" id="PTHR30055">
    <property type="entry name" value="HTH-TYPE TRANSCRIPTIONAL REGULATOR RUTR"/>
    <property type="match status" value="1"/>
</dbReference>
<protein>
    <submittedName>
        <fullName evidence="6">Transcriptional regulator, TetR family</fullName>
    </submittedName>
</protein>
<dbReference type="RefSeq" id="WP_092551942.1">
    <property type="nucleotide sequence ID" value="NZ_FNPZ01000001.1"/>
</dbReference>
<dbReference type="Proteomes" id="UP000198891">
    <property type="component" value="Unassembled WGS sequence"/>
</dbReference>
<gene>
    <name evidence="6" type="ORF">SAMN05216554_0975</name>
</gene>
<evidence type="ECO:0000313" key="7">
    <source>
        <dbReference type="Proteomes" id="UP000198891"/>
    </source>
</evidence>
<evidence type="ECO:0000256" key="1">
    <source>
        <dbReference type="ARBA" id="ARBA00023015"/>
    </source>
</evidence>
<dbReference type="InterPro" id="IPR001647">
    <property type="entry name" value="HTH_TetR"/>
</dbReference>
<organism evidence="6 7">
    <name type="scientific">Herbiconiux ginsengi</name>
    <dbReference type="NCBI Taxonomy" id="381665"/>
    <lineage>
        <taxon>Bacteria</taxon>
        <taxon>Bacillati</taxon>
        <taxon>Actinomycetota</taxon>
        <taxon>Actinomycetes</taxon>
        <taxon>Micrococcales</taxon>
        <taxon>Microbacteriaceae</taxon>
        <taxon>Herbiconiux</taxon>
    </lineage>
</organism>
<evidence type="ECO:0000256" key="2">
    <source>
        <dbReference type="ARBA" id="ARBA00023125"/>
    </source>
</evidence>
<feature type="domain" description="HTH tetR-type" evidence="5">
    <location>
        <begin position="10"/>
        <end position="68"/>
    </location>
</feature>
<name>A0A1H3LI49_9MICO</name>
<dbReference type="STRING" id="381665.SAMN05216554_0975"/>
<evidence type="ECO:0000313" key="6">
    <source>
        <dbReference type="EMBL" id="SDY63525.1"/>
    </source>
</evidence>
<keyword evidence="3" id="KW-0804">Transcription</keyword>
<evidence type="ECO:0000256" key="4">
    <source>
        <dbReference type="PROSITE-ProRule" id="PRU00335"/>
    </source>
</evidence>
<keyword evidence="1" id="KW-0805">Transcription regulation</keyword>
<sequence length="190" mass="20295">MADIRRADAQRNRARILEVAYPAFADDPEVSLNAIAKLAGVGPGTLYRHFPTREALVLAVYQEEVANLVASVDDLLRENEPLDAFRSWARALAVHARMKHGLGEALTSDAAQAVIGATWGPVSRAIATLLEAAATRGDIRAGIDPNDVILLLSCLWRVPAGEAGLIQADRLLEMIVGSLQCGPVPDPSGR</sequence>
<dbReference type="SUPFAM" id="SSF48498">
    <property type="entry name" value="Tetracyclin repressor-like, C-terminal domain"/>
    <property type="match status" value="1"/>
</dbReference>
<accession>A0A1H3LI49</accession>
<dbReference type="Pfam" id="PF21597">
    <property type="entry name" value="TetR_C_43"/>
    <property type="match status" value="1"/>
</dbReference>
<dbReference type="GO" id="GO:0003700">
    <property type="term" value="F:DNA-binding transcription factor activity"/>
    <property type="evidence" value="ECO:0007669"/>
    <property type="project" value="TreeGrafter"/>
</dbReference>
<dbReference type="SUPFAM" id="SSF46689">
    <property type="entry name" value="Homeodomain-like"/>
    <property type="match status" value="1"/>
</dbReference>
<dbReference type="PROSITE" id="PS50977">
    <property type="entry name" value="HTH_TETR_2"/>
    <property type="match status" value="1"/>
</dbReference>
<dbReference type="InterPro" id="IPR049445">
    <property type="entry name" value="TetR_SbtR-like_C"/>
</dbReference>
<proteinExistence type="predicted"/>
<dbReference type="InterPro" id="IPR036271">
    <property type="entry name" value="Tet_transcr_reg_TetR-rel_C_sf"/>
</dbReference>
<dbReference type="InterPro" id="IPR050109">
    <property type="entry name" value="HTH-type_TetR-like_transc_reg"/>
</dbReference>
<keyword evidence="7" id="KW-1185">Reference proteome</keyword>
<dbReference type="PANTHER" id="PTHR30055:SF234">
    <property type="entry name" value="HTH-TYPE TRANSCRIPTIONAL REGULATOR BETI"/>
    <property type="match status" value="1"/>
</dbReference>
<evidence type="ECO:0000259" key="5">
    <source>
        <dbReference type="PROSITE" id="PS50977"/>
    </source>
</evidence>
<dbReference type="AlphaFoldDB" id="A0A1H3LI49"/>
<keyword evidence="2 4" id="KW-0238">DNA-binding</keyword>
<dbReference type="EMBL" id="FNPZ01000001">
    <property type="protein sequence ID" value="SDY63525.1"/>
    <property type="molecule type" value="Genomic_DNA"/>
</dbReference>
<dbReference type="InterPro" id="IPR009057">
    <property type="entry name" value="Homeodomain-like_sf"/>
</dbReference>